<proteinExistence type="predicted"/>
<name>A0A6G1LFF8_9PEZI</name>
<keyword evidence="2" id="KW-1185">Reference proteome</keyword>
<evidence type="ECO:0000313" key="2">
    <source>
        <dbReference type="Proteomes" id="UP000799436"/>
    </source>
</evidence>
<dbReference type="EMBL" id="ML995820">
    <property type="protein sequence ID" value="KAF2771332.1"/>
    <property type="molecule type" value="Genomic_DNA"/>
</dbReference>
<organism evidence="1 2">
    <name type="scientific">Teratosphaeria nubilosa</name>
    <dbReference type="NCBI Taxonomy" id="161662"/>
    <lineage>
        <taxon>Eukaryota</taxon>
        <taxon>Fungi</taxon>
        <taxon>Dikarya</taxon>
        <taxon>Ascomycota</taxon>
        <taxon>Pezizomycotina</taxon>
        <taxon>Dothideomycetes</taxon>
        <taxon>Dothideomycetidae</taxon>
        <taxon>Mycosphaerellales</taxon>
        <taxon>Teratosphaeriaceae</taxon>
        <taxon>Teratosphaeria</taxon>
    </lineage>
</organism>
<dbReference type="AlphaFoldDB" id="A0A6G1LFF8"/>
<sequence>MASSNATSMALVRLPTPATPLFLLAKAIDILIEQYAQSKIKPPFTEAELAVMAIFGDICRWVLKNFNFYRDLAFEPVVKLPPYDRISREHVKNRQPCLEWKDEMYRALWTLGVPIEATGPSLT</sequence>
<accession>A0A6G1LFF8</accession>
<protein>
    <submittedName>
        <fullName evidence="1">Uncharacterized protein</fullName>
    </submittedName>
</protein>
<reference evidence="1" key="1">
    <citation type="journal article" date="2020" name="Stud. Mycol.">
        <title>101 Dothideomycetes genomes: a test case for predicting lifestyles and emergence of pathogens.</title>
        <authorList>
            <person name="Haridas S."/>
            <person name="Albert R."/>
            <person name="Binder M."/>
            <person name="Bloem J."/>
            <person name="Labutti K."/>
            <person name="Salamov A."/>
            <person name="Andreopoulos B."/>
            <person name="Baker S."/>
            <person name="Barry K."/>
            <person name="Bills G."/>
            <person name="Bluhm B."/>
            <person name="Cannon C."/>
            <person name="Castanera R."/>
            <person name="Culley D."/>
            <person name="Daum C."/>
            <person name="Ezra D."/>
            <person name="Gonzalez J."/>
            <person name="Henrissat B."/>
            <person name="Kuo A."/>
            <person name="Liang C."/>
            <person name="Lipzen A."/>
            <person name="Lutzoni F."/>
            <person name="Magnuson J."/>
            <person name="Mondo S."/>
            <person name="Nolan M."/>
            <person name="Ohm R."/>
            <person name="Pangilinan J."/>
            <person name="Park H.-J."/>
            <person name="Ramirez L."/>
            <person name="Alfaro M."/>
            <person name="Sun H."/>
            <person name="Tritt A."/>
            <person name="Yoshinaga Y."/>
            <person name="Zwiers L.-H."/>
            <person name="Turgeon B."/>
            <person name="Goodwin S."/>
            <person name="Spatafora J."/>
            <person name="Crous P."/>
            <person name="Grigoriev I."/>
        </authorList>
    </citation>
    <scope>NUCLEOTIDE SEQUENCE</scope>
    <source>
        <strain evidence="1">CBS 116005</strain>
    </source>
</reference>
<evidence type="ECO:0000313" key="1">
    <source>
        <dbReference type="EMBL" id="KAF2771332.1"/>
    </source>
</evidence>
<gene>
    <name evidence="1" type="ORF">EJ03DRAFT_349734</name>
</gene>
<dbReference type="Proteomes" id="UP000799436">
    <property type="component" value="Unassembled WGS sequence"/>
</dbReference>